<dbReference type="Proteomes" id="UP000199415">
    <property type="component" value="Unassembled WGS sequence"/>
</dbReference>
<dbReference type="AlphaFoldDB" id="A0A1G7LLT1"/>
<dbReference type="PROSITE" id="PS51257">
    <property type="entry name" value="PROKAR_LIPOPROTEIN"/>
    <property type="match status" value="1"/>
</dbReference>
<accession>A0A1G7LLT1</accession>
<organism evidence="2 3">
    <name type="scientific">Limimonas halophila</name>
    <dbReference type="NCBI Taxonomy" id="1082479"/>
    <lineage>
        <taxon>Bacteria</taxon>
        <taxon>Pseudomonadati</taxon>
        <taxon>Pseudomonadota</taxon>
        <taxon>Alphaproteobacteria</taxon>
        <taxon>Rhodospirillales</taxon>
        <taxon>Rhodovibrionaceae</taxon>
        <taxon>Limimonas</taxon>
    </lineage>
</organism>
<keyword evidence="3" id="KW-1185">Reference proteome</keyword>
<dbReference type="RefSeq" id="WP_090018330.1">
    <property type="nucleotide sequence ID" value="NZ_FNCE01000001.1"/>
</dbReference>
<sequence>MTPRAAAICALAALLAACARAPDRPPPLAAGATLILEKAVSVPAGRRFVWLQKGEVKLRRHVRLSPYCQLHLRGSADTAREIAPGRFTVAWLREDFQAAAAPDGMQLAGIGFGDGGGVGGDPLSISNELVMGLEAEAQPKVDRLICGQHQAVGPYLPPTVEQINAALGGYGRLDTTTAAPE</sequence>
<dbReference type="EMBL" id="FNCE01000001">
    <property type="protein sequence ID" value="SDF50336.1"/>
    <property type="molecule type" value="Genomic_DNA"/>
</dbReference>
<protein>
    <recommendedName>
        <fullName evidence="4">Lipoprotein</fullName>
    </recommendedName>
</protein>
<evidence type="ECO:0000313" key="3">
    <source>
        <dbReference type="Proteomes" id="UP000199415"/>
    </source>
</evidence>
<reference evidence="2 3" key="1">
    <citation type="submission" date="2016-10" db="EMBL/GenBank/DDBJ databases">
        <authorList>
            <person name="de Groot N.N."/>
        </authorList>
    </citation>
    <scope>NUCLEOTIDE SEQUENCE [LARGE SCALE GENOMIC DNA]</scope>
    <source>
        <strain evidence="2 3">DSM 25584</strain>
    </source>
</reference>
<feature type="chain" id="PRO_5011626359" description="Lipoprotein" evidence="1">
    <location>
        <begin position="22"/>
        <end position="181"/>
    </location>
</feature>
<evidence type="ECO:0000256" key="1">
    <source>
        <dbReference type="SAM" id="SignalP"/>
    </source>
</evidence>
<gene>
    <name evidence="2" type="ORF">SAMN05216241_101297</name>
</gene>
<feature type="signal peptide" evidence="1">
    <location>
        <begin position="1"/>
        <end position="21"/>
    </location>
</feature>
<evidence type="ECO:0000313" key="2">
    <source>
        <dbReference type="EMBL" id="SDF50336.1"/>
    </source>
</evidence>
<name>A0A1G7LLT1_9PROT</name>
<evidence type="ECO:0008006" key="4">
    <source>
        <dbReference type="Google" id="ProtNLM"/>
    </source>
</evidence>
<proteinExistence type="predicted"/>
<keyword evidence="1" id="KW-0732">Signal</keyword>